<comment type="subcellular location">
    <subcellularLocation>
        <location evidence="1">Cell membrane</location>
        <topology evidence="1">Multi-pass membrane protein</topology>
    </subcellularLocation>
    <subcellularLocation>
        <location evidence="9">Membrane</location>
        <topology evidence="9">Multi-pass membrane protein</topology>
    </subcellularLocation>
</comment>
<evidence type="ECO:0000256" key="6">
    <source>
        <dbReference type="ARBA" id="ARBA00022989"/>
    </source>
</evidence>
<feature type="transmembrane region" description="Helical" evidence="10">
    <location>
        <begin position="245"/>
        <end position="263"/>
    </location>
</feature>
<keyword evidence="2" id="KW-0813">Transport</keyword>
<feature type="transmembrane region" description="Helical" evidence="10">
    <location>
        <begin position="30"/>
        <end position="49"/>
    </location>
</feature>
<dbReference type="InterPro" id="IPR007182">
    <property type="entry name" value="MnhB"/>
</dbReference>
<dbReference type="Pfam" id="PF13244">
    <property type="entry name" value="MbhD"/>
    <property type="match status" value="1"/>
</dbReference>
<reference evidence="16 17" key="1">
    <citation type="submission" date="2021-02" db="EMBL/GenBank/DDBJ databases">
        <title>Activity-based single-cell genomes from oceanic crustal fluid captures similar information to metagenomic and metatranscriptomic surveys with orders of magnitude less sampling.</title>
        <authorList>
            <person name="D'Angelo T.S."/>
            <person name="Orcutt B.N."/>
        </authorList>
    </citation>
    <scope>NUCLEOTIDE SEQUENCE [LARGE SCALE GENOMIC DNA]</scope>
    <source>
        <strain evidence="16">AH-315-G07</strain>
    </source>
</reference>
<evidence type="ECO:0000256" key="1">
    <source>
        <dbReference type="ARBA" id="ARBA00004651"/>
    </source>
</evidence>
<proteinExistence type="predicted"/>
<feature type="transmembrane region" description="Helical" evidence="10">
    <location>
        <begin position="626"/>
        <end position="642"/>
    </location>
</feature>
<comment type="caution">
    <text evidence="16">The sequence shown here is derived from an EMBL/GenBank/DDBJ whole genome shotgun (WGS) entry which is preliminary data.</text>
</comment>
<dbReference type="PANTHER" id="PTHR43373">
    <property type="entry name" value="NA(+)/H(+) ANTIPORTER SUBUNIT"/>
    <property type="match status" value="1"/>
</dbReference>
<feature type="transmembrane region" description="Helical" evidence="10">
    <location>
        <begin position="303"/>
        <end position="322"/>
    </location>
</feature>
<feature type="transmembrane region" description="Helical" evidence="10">
    <location>
        <begin position="275"/>
        <end position="296"/>
    </location>
</feature>
<keyword evidence="5 9" id="KW-0812">Transmembrane</keyword>
<sequence length="909" mass="100603">MKEFLLWILIFGPFVQSLIFAFAPKPLRSYLGFVSSLFAAGYLAIVIYFSQGIDPTSTLCISHDWVPQIMVNLSFCADGLSLFFALLITGMGLLVSIYAQGYMDHSESRICKFYSYLSIFMGAMLGTVLADNLLILFLFWEITGVMSYLLIGYHDENIEAQKASRLALLITSLSGLCLLAGIILIGVLNHTLELTEIVSKGLNVGHDSSWILPVMVLILIGAYGKSAQFPLHFWLPSAMTAPTPVSAYLHSATMVKLGIYLIARIYSLFVDTSLWFPLVTTFSLITVLLGGVLALRAYRLKQILAFATISQLGFFISLYGLGSVEGLAYDYVHIFNHALYKGSLFMLVGILAYAANVTDVRHLVGLPRKMPLYSFIFALSLAAMAGVPGTTGFLSKELLVSDLVSIYKEQFSAIFAVGILLIGLLLKVAFSYRLFHYFFLSRKGVEINIRHSPNWKLLLPPFLLSALALFWGIWPKTLERISRNYFIEGLHSLDAKEIVVWHGWGLNIAISIFLFLGGITLFQFTRRYERGPQSGGSDGLAKRCSEFFDRLPFYASKLTRSIHRPHGRNHLYWIFGAFSVLIGGGILVNGISFQFPSKLSAIETAQVMLILATGLVLVMKTPLQRLIALCFVGFLTVYYFTLRQAPDLAMTQMVVEVATLYVLLLTFIRLPSGIKSSHKWKRMLIASIVGVSAALIPTFNGFFLAANGLADFFLHNSIPFAKGANVVNTILVDFRALDTLIEIAVTMVAALGVAAIGSREASYQPKHLPSFIPSPVLPSIMPLIFLITIPFSLYITLRGHNYPGGGFTGGMILAISFVLLGMATRRSRFFLFDRINPLSLMLAGFLISLVSGVIPLVVEGKLMLSHFYFGLTLLSTPLLFDFGVFLLVIGSVNLILFKMRNQTLQEDVQ</sequence>
<feature type="transmembrane region" description="Helical" evidence="10">
    <location>
        <begin position="135"/>
        <end position="154"/>
    </location>
</feature>
<protein>
    <submittedName>
        <fullName evidence="16">DUF4040 domain-containing protein</fullName>
    </submittedName>
</protein>
<name>A0ABS3ARE8_9BACT</name>
<evidence type="ECO:0000256" key="8">
    <source>
        <dbReference type="ARBA" id="ARBA00023136"/>
    </source>
</evidence>
<evidence type="ECO:0000313" key="16">
    <source>
        <dbReference type="EMBL" id="MBN4066684.1"/>
    </source>
</evidence>
<feature type="domain" description="NADH-Ubiquinone oxidoreductase (complex I) chain 5 N-terminal" evidence="12">
    <location>
        <begin position="69"/>
        <end position="114"/>
    </location>
</feature>
<gene>
    <name evidence="16" type="ORF">JYU14_01205</name>
</gene>
<dbReference type="InterPro" id="IPR046806">
    <property type="entry name" value="MrpA_C/MbhE"/>
</dbReference>
<dbReference type="Proteomes" id="UP000722121">
    <property type="component" value="Unassembled WGS sequence"/>
</dbReference>
<feature type="transmembrane region" description="Helical" evidence="10">
    <location>
        <begin position="342"/>
        <end position="360"/>
    </location>
</feature>
<feature type="transmembrane region" description="Helical" evidence="10">
    <location>
        <begin position="414"/>
        <end position="435"/>
    </location>
</feature>
<evidence type="ECO:0000259" key="15">
    <source>
        <dbReference type="Pfam" id="PF20501"/>
    </source>
</evidence>
<feature type="domain" description="MrpA C-terminal/MbhD" evidence="14">
    <location>
        <begin position="607"/>
        <end position="671"/>
    </location>
</feature>
<feature type="transmembrane region" description="Helical" evidence="10">
    <location>
        <begin position="878"/>
        <end position="897"/>
    </location>
</feature>
<keyword evidence="3" id="KW-0050">Antiport</keyword>
<feature type="domain" description="NADH:quinone oxidoreductase/Mrp antiporter transmembrane" evidence="11">
    <location>
        <begin position="130"/>
        <end position="419"/>
    </location>
</feature>
<keyword evidence="4" id="KW-1003">Cell membrane</keyword>
<feature type="transmembrane region" description="Helical" evidence="10">
    <location>
        <begin position="739"/>
        <end position="756"/>
    </location>
</feature>
<dbReference type="Pfam" id="PF20501">
    <property type="entry name" value="MbhE"/>
    <property type="match status" value="1"/>
</dbReference>
<keyword evidence="7" id="KW-0406">Ion transport</keyword>
<feature type="transmembrane region" description="Helical" evidence="10">
    <location>
        <begin position="455"/>
        <end position="474"/>
    </location>
</feature>
<feature type="transmembrane region" description="Helical" evidence="10">
    <location>
        <begin position="166"/>
        <end position="188"/>
    </location>
</feature>
<accession>A0ABS3ARE8</accession>
<dbReference type="InterPro" id="IPR025383">
    <property type="entry name" value="MrpA_C/MbhD"/>
</dbReference>
<evidence type="ECO:0000259" key="11">
    <source>
        <dbReference type="Pfam" id="PF00361"/>
    </source>
</evidence>
<feature type="transmembrane region" description="Helical" evidence="10">
    <location>
        <begin position="683"/>
        <end position="706"/>
    </location>
</feature>
<evidence type="ECO:0000256" key="5">
    <source>
        <dbReference type="ARBA" id="ARBA00022692"/>
    </source>
</evidence>
<feature type="transmembrane region" description="Helical" evidence="10">
    <location>
        <begin position="208"/>
        <end position="224"/>
    </location>
</feature>
<evidence type="ECO:0000256" key="2">
    <source>
        <dbReference type="ARBA" id="ARBA00022448"/>
    </source>
</evidence>
<keyword evidence="8 10" id="KW-0472">Membrane</keyword>
<evidence type="ECO:0000256" key="9">
    <source>
        <dbReference type="RuleBase" id="RU000320"/>
    </source>
</evidence>
<feature type="transmembrane region" description="Helical" evidence="10">
    <location>
        <begin position="111"/>
        <end position="129"/>
    </location>
</feature>
<feature type="transmembrane region" description="Helical" evidence="10">
    <location>
        <begin position="504"/>
        <end position="524"/>
    </location>
</feature>
<dbReference type="PRINTS" id="PR01434">
    <property type="entry name" value="NADHDHGNASE5"/>
</dbReference>
<evidence type="ECO:0000259" key="13">
    <source>
        <dbReference type="Pfam" id="PF04039"/>
    </source>
</evidence>
<dbReference type="PANTHER" id="PTHR43373:SF1">
    <property type="entry name" value="NA(+)_H(+) ANTIPORTER SUBUNIT A"/>
    <property type="match status" value="1"/>
</dbReference>
<feature type="transmembrane region" description="Helical" evidence="10">
    <location>
        <begin position="802"/>
        <end position="823"/>
    </location>
</feature>
<dbReference type="EMBL" id="JAFITR010000016">
    <property type="protein sequence ID" value="MBN4066684.1"/>
    <property type="molecule type" value="Genomic_DNA"/>
</dbReference>
<feature type="transmembrane region" description="Helical" evidence="10">
    <location>
        <begin position="776"/>
        <end position="796"/>
    </location>
</feature>
<dbReference type="Pfam" id="PF04039">
    <property type="entry name" value="MnhB"/>
    <property type="match status" value="1"/>
</dbReference>
<evidence type="ECO:0000313" key="17">
    <source>
        <dbReference type="Proteomes" id="UP000722121"/>
    </source>
</evidence>
<feature type="transmembrane region" description="Helical" evidence="10">
    <location>
        <begin position="599"/>
        <end position="619"/>
    </location>
</feature>
<organism evidence="16 17">
    <name type="scientific">Simkania negevensis</name>
    <dbReference type="NCBI Taxonomy" id="83561"/>
    <lineage>
        <taxon>Bacteria</taxon>
        <taxon>Pseudomonadati</taxon>
        <taxon>Chlamydiota</taxon>
        <taxon>Chlamydiia</taxon>
        <taxon>Parachlamydiales</taxon>
        <taxon>Simkaniaceae</taxon>
        <taxon>Simkania</taxon>
    </lineage>
</organism>
<evidence type="ECO:0000256" key="10">
    <source>
        <dbReference type="SAM" id="Phobius"/>
    </source>
</evidence>
<evidence type="ECO:0000256" key="4">
    <source>
        <dbReference type="ARBA" id="ARBA00022475"/>
    </source>
</evidence>
<evidence type="ECO:0000256" key="3">
    <source>
        <dbReference type="ARBA" id="ARBA00022449"/>
    </source>
</evidence>
<feature type="transmembrane region" description="Helical" evidence="10">
    <location>
        <begin position="6"/>
        <end position="23"/>
    </location>
</feature>
<keyword evidence="17" id="KW-1185">Reference proteome</keyword>
<feature type="domain" description="MrpA C-terminal/MbhE" evidence="15">
    <location>
        <begin position="683"/>
        <end position="756"/>
    </location>
</feature>
<feature type="transmembrane region" description="Helical" evidence="10">
    <location>
        <begin position="571"/>
        <end position="593"/>
    </location>
</feature>
<feature type="transmembrane region" description="Helical" evidence="10">
    <location>
        <begin position="372"/>
        <end position="394"/>
    </location>
</feature>
<feature type="transmembrane region" description="Helical" evidence="10">
    <location>
        <begin position="648"/>
        <end position="671"/>
    </location>
</feature>
<keyword evidence="6 10" id="KW-1133">Transmembrane helix</keyword>
<feature type="transmembrane region" description="Helical" evidence="10">
    <location>
        <begin position="80"/>
        <end position="99"/>
    </location>
</feature>
<dbReference type="InterPro" id="IPR050616">
    <property type="entry name" value="CPA3_Na-H_Antiporter_A"/>
</dbReference>
<evidence type="ECO:0000259" key="12">
    <source>
        <dbReference type="Pfam" id="PF00662"/>
    </source>
</evidence>
<feature type="transmembrane region" description="Helical" evidence="10">
    <location>
        <begin position="835"/>
        <end position="858"/>
    </location>
</feature>
<evidence type="ECO:0000256" key="7">
    <source>
        <dbReference type="ARBA" id="ARBA00023065"/>
    </source>
</evidence>
<dbReference type="InterPro" id="IPR001750">
    <property type="entry name" value="ND/Mrp_TM"/>
</dbReference>
<dbReference type="Pfam" id="PF00662">
    <property type="entry name" value="Proton_antipo_N"/>
    <property type="match status" value="1"/>
</dbReference>
<dbReference type="InterPro" id="IPR001516">
    <property type="entry name" value="Proton_antipo_N"/>
</dbReference>
<evidence type="ECO:0000259" key="14">
    <source>
        <dbReference type="Pfam" id="PF13244"/>
    </source>
</evidence>
<feature type="domain" description="Na+/H+ antiporter MnhB subunit-related protein" evidence="13">
    <location>
        <begin position="779"/>
        <end position="892"/>
    </location>
</feature>
<dbReference type="Pfam" id="PF00361">
    <property type="entry name" value="Proton_antipo_M"/>
    <property type="match status" value="1"/>
</dbReference>